<dbReference type="Gene3D" id="3.50.50.60">
    <property type="entry name" value="FAD/NAD(P)-binding domain"/>
    <property type="match status" value="2"/>
</dbReference>
<dbReference type="Pfam" id="PF07992">
    <property type="entry name" value="Pyr_redox_2"/>
    <property type="match status" value="1"/>
</dbReference>
<name>A0AAU7ZX46_9BACT</name>
<dbReference type="SUPFAM" id="SSF51905">
    <property type="entry name" value="FAD/NAD(P)-binding domain"/>
    <property type="match status" value="1"/>
</dbReference>
<sequence length="170" mass="18601">MQLLKDIVGQRRELEQLKAGEFFGEIPILLIAEIAGKGNIRIESWTEVTEVLGGERLARIVTTTRERISTTRSADALLLMIGATANTSWLPPTLERDAKGYIYTGRDLTAWPLDRESFPMETSLPGVFCAGDVRHGSIKRVASGVGEGSMSIAFIHQYLALTGGPDLTRV</sequence>
<gene>
    <name evidence="2" type="ORF">RBB77_21405</name>
</gene>
<dbReference type="KEGG" id="tpsc:RBB77_21405"/>
<evidence type="ECO:0000259" key="1">
    <source>
        <dbReference type="Pfam" id="PF07992"/>
    </source>
</evidence>
<dbReference type="GO" id="GO:0016491">
    <property type="term" value="F:oxidoreductase activity"/>
    <property type="evidence" value="ECO:0007669"/>
    <property type="project" value="InterPro"/>
</dbReference>
<feature type="domain" description="FAD/NAD(P)-binding" evidence="1">
    <location>
        <begin position="34"/>
        <end position="148"/>
    </location>
</feature>
<evidence type="ECO:0000313" key="2">
    <source>
        <dbReference type="EMBL" id="XCB35615.1"/>
    </source>
</evidence>
<accession>A0AAU7ZX46</accession>
<dbReference type="AlphaFoldDB" id="A0AAU7ZX46"/>
<proteinExistence type="predicted"/>
<dbReference type="InterPro" id="IPR036188">
    <property type="entry name" value="FAD/NAD-bd_sf"/>
</dbReference>
<dbReference type="EMBL" id="CP132942">
    <property type="protein sequence ID" value="XCB35615.1"/>
    <property type="molecule type" value="Genomic_DNA"/>
</dbReference>
<organism evidence="2">
    <name type="scientific">Tunturiibacter psychrotolerans</name>
    <dbReference type="NCBI Taxonomy" id="3069686"/>
    <lineage>
        <taxon>Bacteria</taxon>
        <taxon>Pseudomonadati</taxon>
        <taxon>Acidobacteriota</taxon>
        <taxon>Terriglobia</taxon>
        <taxon>Terriglobales</taxon>
        <taxon>Acidobacteriaceae</taxon>
        <taxon>Tunturiibacter</taxon>
    </lineage>
</organism>
<dbReference type="InterPro" id="IPR023753">
    <property type="entry name" value="FAD/NAD-binding_dom"/>
</dbReference>
<reference evidence="2" key="2">
    <citation type="journal article" date="2024" name="Environ. Microbiol.">
        <title>Genome analysis and description of Tunturibacter gen. nov. expands the diversity of Terriglobia in tundra soils.</title>
        <authorList>
            <person name="Messyasz A."/>
            <person name="Mannisto M.K."/>
            <person name="Kerkhof L.J."/>
            <person name="Haggblom M.M."/>
        </authorList>
    </citation>
    <scope>NUCLEOTIDE SEQUENCE</scope>
    <source>
        <strain evidence="2">X5P6</strain>
    </source>
</reference>
<reference evidence="2" key="1">
    <citation type="submission" date="2023-08" db="EMBL/GenBank/DDBJ databases">
        <authorList>
            <person name="Messyasz A."/>
            <person name="Mannisto M.K."/>
            <person name="Kerkhof L.J."/>
            <person name="Haggblom M."/>
        </authorList>
    </citation>
    <scope>NUCLEOTIDE SEQUENCE</scope>
    <source>
        <strain evidence="2">X5P6</strain>
    </source>
</reference>
<protein>
    <recommendedName>
        <fullName evidence="1">FAD/NAD(P)-binding domain-containing protein</fullName>
    </recommendedName>
</protein>